<name>G0MDK2_CAEBE</name>
<evidence type="ECO:0000313" key="2">
    <source>
        <dbReference type="EMBL" id="EGT49686.1"/>
    </source>
</evidence>
<keyword evidence="1" id="KW-0812">Transmembrane</keyword>
<feature type="transmembrane region" description="Helical" evidence="1">
    <location>
        <begin position="22"/>
        <end position="46"/>
    </location>
</feature>
<protein>
    <submittedName>
        <fullName evidence="2">Uncharacterized protein</fullName>
    </submittedName>
</protein>
<gene>
    <name evidence="2" type="ORF">CAEBREN_11705</name>
</gene>
<sequence>MEIVIEISVRKTMGHFKKKLCFQYASLLITSGFLLMVFLAAIFFVLKKKFKIRRKTKDGFVEMEESVMLDS</sequence>
<keyword evidence="1" id="KW-0472">Membrane</keyword>
<evidence type="ECO:0000256" key="1">
    <source>
        <dbReference type="SAM" id="Phobius"/>
    </source>
</evidence>
<accession>G0MDK2</accession>
<keyword evidence="1" id="KW-1133">Transmembrane helix</keyword>
<reference evidence="3" key="1">
    <citation type="submission" date="2011-07" db="EMBL/GenBank/DDBJ databases">
        <authorList>
            <consortium name="Caenorhabditis brenneri Sequencing and Analysis Consortium"/>
            <person name="Wilson R.K."/>
        </authorList>
    </citation>
    <scope>NUCLEOTIDE SEQUENCE [LARGE SCALE GENOMIC DNA]</scope>
    <source>
        <strain evidence="3">PB2801</strain>
    </source>
</reference>
<organism evidence="3">
    <name type="scientific">Caenorhabditis brenneri</name>
    <name type="common">Nematode worm</name>
    <dbReference type="NCBI Taxonomy" id="135651"/>
    <lineage>
        <taxon>Eukaryota</taxon>
        <taxon>Metazoa</taxon>
        <taxon>Ecdysozoa</taxon>
        <taxon>Nematoda</taxon>
        <taxon>Chromadorea</taxon>
        <taxon>Rhabditida</taxon>
        <taxon>Rhabditina</taxon>
        <taxon>Rhabditomorpha</taxon>
        <taxon>Rhabditoidea</taxon>
        <taxon>Rhabditidae</taxon>
        <taxon>Peloderinae</taxon>
        <taxon>Caenorhabditis</taxon>
    </lineage>
</organism>
<evidence type="ECO:0000313" key="3">
    <source>
        <dbReference type="Proteomes" id="UP000008068"/>
    </source>
</evidence>
<dbReference type="EMBL" id="GL379790">
    <property type="protein sequence ID" value="EGT49686.1"/>
    <property type="molecule type" value="Genomic_DNA"/>
</dbReference>
<keyword evidence="3" id="KW-1185">Reference proteome</keyword>
<dbReference type="AlphaFoldDB" id="G0MDK2"/>
<proteinExistence type="predicted"/>
<dbReference type="InParanoid" id="G0MDK2"/>
<dbReference type="Proteomes" id="UP000008068">
    <property type="component" value="Unassembled WGS sequence"/>
</dbReference>
<dbReference type="HOGENOM" id="CLU_2742315_0_0_1"/>